<evidence type="ECO:0000313" key="2">
    <source>
        <dbReference type="Proteomes" id="UP000646911"/>
    </source>
</evidence>
<keyword evidence="2" id="KW-1185">Reference proteome</keyword>
<protein>
    <submittedName>
        <fullName evidence="1">Uncharacterized protein</fullName>
    </submittedName>
</protein>
<organism evidence="1 2">
    <name type="scientific">Undibacterium umbellatum</name>
    <dbReference type="NCBI Taxonomy" id="2762300"/>
    <lineage>
        <taxon>Bacteria</taxon>
        <taxon>Pseudomonadati</taxon>
        <taxon>Pseudomonadota</taxon>
        <taxon>Betaproteobacteria</taxon>
        <taxon>Burkholderiales</taxon>
        <taxon>Oxalobacteraceae</taxon>
        <taxon>Undibacterium</taxon>
    </lineage>
</organism>
<name>A0ABR6Z438_9BURK</name>
<sequence>MTMSIFRKFLLLSMLLVVTLSTAEPASWYKWRSKLNAHVTCSQTSPGEGWEQLAQAYLDARCERPRQVR</sequence>
<comment type="caution">
    <text evidence="1">The sequence shown here is derived from an EMBL/GenBank/DDBJ whole genome shotgun (WGS) entry which is preliminary data.</text>
</comment>
<evidence type="ECO:0000313" key="1">
    <source>
        <dbReference type="EMBL" id="MBC3906561.1"/>
    </source>
</evidence>
<gene>
    <name evidence="1" type="ORF">H8L47_03160</name>
</gene>
<dbReference type="Proteomes" id="UP000646911">
    <property type="component" value="Unassembled WGS sequence"/>
</dbReference>
<reference evidence="1 2" key="1">
    <citation type="submission" date="2020-08" db="EMBL/GenBank/DDBJ databases">
        <title>Novel species isolated from subtropical streams in China.</title>
        <authorList>
            <person name="Lu H."/>
        </authorList>
    </citation>
    <scope>NUCLEOTIDE SEQUENCE [LARGE SCALE GENOMIC DNA]</scope>
    <source>
        <strain evidence="1 2">NL8W</strain>
    </source>
</reference>
<dbReference type="EMBL" id="JACOFX010000001">
    <property type="protein sequence ID" value="MBC3906561.1"/>
    <property type="molecule type" value="Genomic_DNA"/>
</dbReference>
<accession>A0ABR6Z438</accession>
<proteinExistence type="predicted"/>